<evidence type="ECO:0000256" key="4">
    <source>
        <dbReference type="ARBA" id="ARBA00038388"/>
    </source>
</evidence>
<protein>
    <submittedName>
        <fullName evidence="6">ABC transporter ATP-binding protein</fullName>
    </submittedName>
</protein>
<dbReference type="InterPro" id="IPR017871">
    <property type="entry name" value="ABC_transporter-like_CS"/>
</dbReference>
<comment type="similarity">
    <text evidence="4">Belongs to the ABC transporter superfamily. Macrolide exporter (TC 3.A.1.122) family.</text>
</comment>
<organism evidence="6">
    <name type="scientific">Schlesneria paludicola</name>
    <dbReference type="NCBI Taxonomy" id="360056"/>
    <lineage>
        <taxon>Bacteria</taxon>
        <taxon>Pseudomonadati</taxon>
        <taxon>Planctomycetota</taxon>
        <taxon>Planctomycetia</taxon>
        <taxon>Planctomycetales</taxon>
        <taxon>Planctomycetaceae</taxon>
        <taxon>Schlesneria</taxon>
    </lineage>
</organism>
<keyword evidence="3 6" id="KW-0067">ATP-binding</keyword>
<keyword evidence="2" id="KW-0547">Nucleotide-binding</keyword>
<dbReference type="InterPro" id="IPR017911">
    <property type="entry name" value="MacB-like_ATP-bd"/>
</dbReference>
<dbReference type="EMBL" id="DSOK01000333">
    <property type="protein sequence ID" value="HEN16162.1"/>
    <property type="molecule type" value="Genomic_DNA"/>
</dbReference>
<sequence>MTATLEAPMTERIAASDVGVACRSIVKDFGAGETRVRALDNVTVDILTGELTLLVGPSGCGKTTLISIIAGLLSPTQGEIELFGTPQSELAGRRLVQFRAQHVGFVFQQYNLLPALTATENVAVPLLIQDVPRPEALKRARNVLELVDLGARANQLPATLSGGQQQRVAIARALVHEPRLLVCDEPTAALDAKSGHTVMELIRQVAVQTGRVVIVVTHDHRVFDFGDRTIEMADGRIQSLTTRGDKERT</sequence>
<dbReference type="InterPro" id="IPR015854">
    <property type="entry name" value="ABC_transpr_LolD-like"/>
</dbReference>
<dbReference type="InterPro" id="IPR003593">
    <property type="entry name" value="AAA+_ATPase"/>
</dbReference>
<keyword evidence="1" id="KW-0813">Transport</keyword>
<dbReference type="GO" id="GO:0022857">
    <property type="term" value="F:transmembrane transporter activity"/>
    <property type="evidence" value="ECO:0007669"/>
    <property type="project" value="TreeGrafter"/>
</dbReference>
<dbReference type="GO" id="GO:0005524">
    <property type="term" value="F:ATP binding"/>
    <property type="evidence" value="ECO:0007669"/>
    <property type="project" value="UniProtKB-KW"/>
</dbReference>
<dbReference type="Gene3D" id="3.40.50.300">
    <property type="entry name" value="P-loop containing nucleotide triphosphate hydrolases"/>
    <property type="match status" value="1"/>
</dbReference>
<proteinExistence type="inferred from homology"/>
<evidence type="ECO:0000259" key="5">
    <source>
        <dbReference type="PROSITE" id="PS50893"/>
    </source>
</evidence>
<dbReference type="CDD" id="cd03255">
    <property type="entry name" value="ABC_MJ0796_LolCDE_FtsE"/>
    <property type="match status" value="1"/>
</dbReference>
<dbReference type="FunFam" id="3.40.50.300:FF:000032">
    <property type="entry name" value="Export ABC transporter ATP-binding protein"/>
    <property type="match status" value="1"/>
</dbReference>
<dbReference type="InterPro" id="IPR027417">
    <property type="entry name" value="P-loop_NTPase"/>
</dbReference>
<dbReference type="GO" id="GO:0016887">
    <property type="term" value="F:ATP hydrolysis activity"/>
    <property type="evidence" value="ECO:0007669"/>
    <property type="project" value="InterPro"/>
</dbReference>
<dbReference type="GO" id="GO:0098796">
    <property type="term" value="C:membrane protein complex"/>
    <property type="evidence" value="ECO:0007669"/>
    <property type="project" value="UniProtKB-ARBA"/>
</dbReference>
<comment type="caution">
    <text evidence="6">The sequence shown here is derived from an EMBL/GenBank/DDBJ whole genome shotgun (WGS) entry which is preliminary data.</text>
</comment>
<dbReference type="PROSITE" id="PS00211">
    <property type="entry name" value="ABC_TRANSPORTER_1"/>
    <property type="match status" value="1"/>
</dbReference>
<dbReference type="SUPFAM" id="SSF52540">
    <property type="entry name" value="P-loop containing nucleoside triphosphate hydrolases"/>
    <property type="match status" value="1"/>
</dbReference>
<name>A0A7C2K0I3_9PLAN</name>
<evidence type="ECO:0000256" key="3">
    <source>
        <dbReference type="ARBA" id="ARBA00022840"/>
    </source>
</evidence>
<accession>A0A7C2K0I3</accession>
<evidence type="ECO:0000256" key="2">
    <source>
        <dbReference type="ARBA" id="ARBA00022741"/>
    </source>
</evidence>
<reference evidence="6" key="1">
    <citation type="journal article" date="2020" name="mSystems">
        <title>Genome- and Community-Level Interaction Insights into Carbon Utilization and Element Cycling Functions of Hydrothermarchaeota in Hydrothermal Sediment.</title>
        <authorList>
            <person name="Zhou Z."/>
            <person name="Liu Y."/>
            <person name="Xu W."/>
            <person name="Pan J."/>
            <person name="Luo Z.H."/>
            <person name="Li M."/>
        </authorList>
    </citation>
    <scope>NUCLEOTIDE SEQUENCE [LARGE SCALE GENOMIC DNA]</scope>
    <source>
        <strain evidence="6">SpSt-339</strain>
    </source>
</reference>
<evidence type="ECO:0000313" key="6">
    <source>
        <dbReference type="EMBL" id="HEN16162.1"/>
    </source>
</evidence>
<evidence type="ECO:0000256" key="1">
    <source>
        <dbReference type="ARBA" id="ARBA00022448"/>
    </source>
</evidence>
<dbReference type="Pfam" id="PF00005">
    <property type="entry name" value="ABC_tran"/>
    <property type="match status" value="1"/>
</dbReference>
<dbReference type="SMART" id="SM00382">
    <property type="entry name" value="AAA"/>
    <property type="match status" value="1"/>
</dbReference>
<dbReference type="PANTHER" id="PTHR24220">
    <property type="entry name" value="IMPORT ATP-BINDING PROTEIN"/>
    <property type="match status" value="1"/>
</dbReference>
<feature type="domain" description="ABC transporter" evidence="5">
    <location>
        <begin position="20"/>
        <end position="249"/>
    </location>
</feature>
<dbReference type="PROSITE" id="PS50893">
    <property type="entry name" value="ABC_TRANSPORTER_2"/>
    <property type="match status" value="1"/>
</dbReference>
<dbReference type="GO" id="GO:0005886">
    <property type="term" value="C:plasma membrane"/>
    <property type="evidence" value="ECO:0007669"/>
    <property type="project" value="TreeGrafter"/>
</dbReference>
<gene>
    <name evidence="6" type="ORF">ENQ76_11925</name>
</gene>
<dbReference type="AlphaFoldDB" id="A0A7C2K0I3"/>
<dbReference type="InterPro" id="IPR003439">
    <property type="entry name" value="ABC_transporter-like_ATP-bd"/>
</dbReference>